<keyword evidence="1" id="KW-0378">Hydrolase</keyword>
<accession>A0A286RCF8</accession>
<dbReference type="PANTHER" id="PTHR42658">
    <property type="entry name" value="HYDROLASE TATD"/>
    <property type="match status" value="1"/>
</dbReference>
<dbReference type="AlphaFoldDB" id="A0A286RCF8"/>
<protein>
    <recommendedName>
        <fullName evidence="4">Metal-dependent hydrolase</fullName>
    </recommendedName>
</protein>
<name>A0A286RCF8_9BACT</name>
<dbReference type="InterPro" id="IPR032466">
    <property type="entry name" value="Metal_Hydrolase"/>
</dbReference>
<dbReference type="Pfam" id="PF01026">
    <property type="entry name" value="TatD_DNase"/>
    <property type="match status" value="1"/>
</dbReference>
<keyword evidence="1" id="KW-0479">Metal-binding</keyword>
<dbReference type="GO" id="GO:0046872">
    <property type="term" value="F:metal ion binding"/>
    <property type="evidence" value="ECO:0007669"/>
    <property type="project" value="UniProtKB-KW"/>
</dbReference>
<dbReference type="InterPro" id="IPR012022">
    <property type="entry name" value="UCP005295"/>
</dbReference>
<dbReference type="KEGG" id="ttf:THTE_1047"/>
<comment type="similarity">
    <text evidence="1">Belongs to the metallo-dependent hydrolases superfamily.</text>
</comment>
<dbReference type="GO" id="GO:0016788">
    <property type="term" value="F:hydrolase activity, acting on ester bonds"/>
    <property type="evidence" value="ECO:0007669"/>
    <property type="project" value="UniProtKB-UniRule"/>
</dbReference>
<evidence type="ECO:0008006" key="4">
    <source>
        <dbReference type="Google" id="ProtNLM"/>
    </source>
</evidence>
<proteinExistence type="inferred from homology"/>
<dbReference type="EMBL" id="CP018477">
    <property type="protein sequence ID" value="ASV73649.1"/>
    <property type="molecule type" value="Genomic_DNA"/>
</dbReference>
<reference evidence="2 3" key="1">
    <citation type="journal article" name="Front. Microbiol.">
        <title>Sugar Metabolism of the First Thermophilic Planctomycete Thermogutta terrifontis: Comparative Genomic and Transcriptomic Approaches.</title>
        <authorList>
            <person name="Elcheninov A.G."/>
            <person name="Menzel P."/>
            <person name="Gudbergsdottir S.R."/>
            <person name="Slesarev A.I."/>
            <person name="Kadnikov V.V."/>
            <person name="Krogh A."/>
            <person name="Bonch-Osmolovskaya E.A."/>
            <person name="Peng X."/>
            <person name="Kublanov I.V."/>
        </authorList>
    </citation>
    <scope>NUCLEOTIDE SEQUENCE [LARGE SCALE GENOMIC DNA]</scope>
    <source>
        <strain evidence="2 3">R1</strain>
    </source>
</reference>
<organism evidence="2 3">
    <name type="scientific">Thermogutta terrifontis</name>
    <dbReference type="NCBI Taxonomy" id="1331910"/>
    <lineage>
        <taxon>Bacteria</taxon>
        <taxon>Pseudomonadati</taxon>
        <taxon>Planctomycetota</taxon>
        <taxon>Planctomycetia</taxon>
        <taxon>Pirellulales</taxon>
        <taxon>Thermoguttaceae</taxon>
        <taxon>Thermogutta</taxon>
    </lineage>
</organism>
<dbReference type="PIRSF" id="PIRSF005295">
    <property type="entry name" value="UCP005295_TatD"/>
    <property type="match status" value="1"/>
</dbReference>
<evidence type="ECO:0000313" key="2">
    <source>
        <dbReference type="EMBL" id="ASV73649.1"/>
    </source>
</evidence>
<dbReference type="Proteomes" id="UP000215086">
    <property type="component" value="Chromosome"/>
</dbReference>
<evidence type="ECO:0000256" key="1">
    <source>
        <dbReference type="PIRNR" id="PIRNR005295"/>
    </source>
</evidence>
<sequence length="282" mass="32586">MLIIQPHYHAIARTTQDYERMAAAGVVAVAEPAFWAGFDRRYPETFLDYFRQISEFEPTRAAQYGIRHFCWVAVNPKEAENLELSRAVLAQMPEFFRKPTVLGVGETGLHKSTKNECEVFEAQIELALRYDQLLLVHTPHLEDKYYGTKRILEILRGFSIDPGRVWIDHVEEHTIKMVKEAGYWVGFTLYPITKCSPKRAVDMLERYGWERTLINSSADWGPSDPATLHECIFEFRRRGYGLEEALEVFYNNPVRYLSQNPKFDLPLVKMEMLAPTGAVSMA</sequence>
<keyword evidence="3" id="KW-1185">Reference proteome</keyword>
<gene>
    <name evidence="2" type="ORF">THTE_1047</name>
</gene>
<dbReference type="RefSeq" id="WP_207651775.1">
    <property type="nucleotide sequence ID" value="NZ_CP018477.1"/>
</dbReference>
<dbReference type="PANTHER" id="PTHR42658:SF1">
    <property type="entry name" value="HYDROLASE TATD"/>
    <property type="match status" value="1"/>
</dbReference>
<dbReference type="SUPFAM" id="SSF51556">
    <property type="entry name" value="Metallo-dependent hydrolases"/>
    <property type="match status" value="1"/>
</dbReference>
<dbReference type="Gene3D" id="3.20.20.140">
    <property type="entry name" value="Metal-dependent hydrolases"/>
    <property type="match status" value="1"/>
</dbReference>
<dbReference type="InterPro" id="IPR001130">
    <property type="entry name" value="TatD-like"/>
</dbReference>
<evidence type="ECO:0000313" key="3">
    <source>
        <dbReference type="Proteomes" id="UP000215086"/>
    </source>
</evidence>